<gene>
    <name evidence="2" type="ORF">DPQ33_13400</name>
</gene>
<name>A0A7M3MC87_9BACT</name>
<dbReference type="OrthoDB" id="5419470at2"/>
<organism evidence="2 3">
    <name type="scientific">Oceanidesulfovibrio indonesiensis</name>
    <dbReference type="NCBI Taxonomy" id="54767"/>
    <lineage>
        <taxon>Bacteria</taxon>
        <taxon>Pseudomonadati</taxon>
        <taxon>Thermodesulfobacteriota</taxon>
        <taxon>Desulfovibrionia</taxon>
        <taxon>Desulfovibrionales</taxon>
        <taxon>Desulfovibrionaceae</taxon>
        <taxon>Oceanidesulfovibrio</taxon>
    </lineage>
</organism>
<accession>A0A7M3MC87</accession>
<proteinExistence type="predicted"/>
<reference evidence="2 3" key="1">
    <citation type="submission" date="2018-06" db="EMBL/GenBank/DDBJ databases">
        <title>Complete genome of Desulfovibrio indonesiensis P37SLT.</title>
        <authorList>
            <person name="Crispim J.S."/>
            <person name="Vidigal P.M.P."/>
            <person name="Silva L.C.F."/>
            <person name="Laguardia C.N."/>
            <person name="Araujo L.C."/>
            <person name="Dias R.S."/>
            <person name="Sousa M.P."/>
            <person name="Paula S.O."/>
            <person name="Silva C."/>
        </authorList>
    </citation>
    <scope>NUCLEOTIDE SEQUENCE [LARGE SCALE GENOMIC DNA]</scope>
    <source>
        <strain evidence="2 3">P37SLT</strain>
    </source>
</reference>
<feature type="domain" description="FHA" evidence="1">
    <location>
        <begin position="71"/>
        <end position="115"/>
    </location>
</feature>
<evidence type="ECO:0000313" key="2">
    <source>
        <dbReference type="EMBL" id="TVM15960.1"/>
    </source>
</evidence>
<sequence length="157" mass="17615">MNENWRLRDSSRHHFAQRIFLAGCPLMADTDKAHTSKGQAEVKSPAVGTLVLVYDDQRIEIGPDKDMPRKASLGRDSSSQIVIPYNYVSRRHASVELLRDRYVFTDHSANGTYIHPEDGEPTLVHGGKAFLEGSGTMSLGQSQIDEIKHVVHYEIIK</sequence>
<dbReference type="SUPFAM" id="SSF49879">
    <property type="entry name" value="SMAD/FHA domain"/>
    <property type="match status" value="1"/>
</dbReference>
<comment type="caution">
    <text evidence="2">The sequence shown here is derived from an EMBL/GenBank/DDBJ whole genome shotgun (WGS) entry which is preliminary data.</text>
</comment>
<dbReference type="InterPro" id="IPR000253">
    <property type="entry name" value="FHA_dom"/>
</dbReference>
<evidence type="ECO:0000259" key="1">
    <source>
        <dbReference type="PROSITE" id="PS50006"/>
    </source>
</evidence>
<keyword evidence="3" id="KW-1185">Reference proteome</keyword>
<protein>
    <recommendedName>
        <fullName evidence="1">FHA domain-containing protein</fullName>
    </recommendedName>
</protein>
<dbReference type="Pfam" id="PF00498">
    <property type="entry name" value="FHA"/>
    <property type="match status" value="1"/>
</dbReference>
<dbReference type="Gene3D" id="2.60.200.20">
    <property type="match status" value="1"/>
</dbReference>
<dbReference type="Proteomes" id="UP000448292">
    <property type="component" value="Unassembled WGS sequence"/>
</dbReference>
<dbReference type="EMBL" id="QMIE01000013">
    <property type="protein sequence ID" value="TVM15960.1"/>
    <property type="molecule type" value="Genomic_DNA"/>
</dbReference>
<dbReference type="InterPro" id="IPR008984">
    <property type="entry name" value="SMAD_FHA_dom_sf"/>
</dbReference>
<evidence type="ECO:0000313" key="3">
    <source>
        <dbReference type="Proteomes" id="UP000448292"/>
    </source>
</evidence>
<dbReference type="AlphaFoldDB" id="A0A7M3MC87"/>
<dbReference type="PROSITE" id="PS50006">
    <property type="entry name" value="FHA_DOMAIN"/>
    <property type="match status" value="1"/>
</dbReference>